<organism evidence="2 3">
    <name type="scientific">Ferrimonas aestuarii</name>
    <dbReference type="NCBI Taxonomy" id="2569539"/>
    <lineage>
        <taxon>Bacteria</taxon>
        <taxon>Pseudomonadati</taxon>
        <taxon>Pseudomonadota</taxon>
        <taxon>Gammaproteobacteria</taxon>
        <taxon>Alteromonadales</taxon>
        <taxon>Ferrimonadaceae</taxon>
        <taxon>Ferrimonas</taxon>
    </lineage>
</organism>
<evidence type="ECO:0000256" key="1">
    <source>
        <dbReference type="SAM" id="SignalP"/>
    </source>
</evidence>
<evidence type="ECO:0000313" key="3">
    <source>
        <dbReference type="Proteomes" id="UP000305675"/>
    </source>
</evidence>
<dbReference type="AlphaFoldDB" id="A0A4U1BUF1"/>
<name>A0A4U1BUF1_9GAMM</name>
<comment type="caution">
    <text evidence="2">The sequence shown here is derived from an EMBL/GenBank/DDBJ whole genome shotgun (WGS) entry which is preliminary data.</text>
</comment>
<accession>A0A4U1BUF1</accession>
<evidence type="ECO:0000313" key="2">
    <source>
        <dbReference type="EMBL" id="TKB57588.1"/>
    </source>
</evidence>
<keyword evidence="1" id="KW-0732">Signal</keyword>
<reference evidence="2 3" key="1">
    <citation type="submission" date="2019-04" db="EMBL/GenBank/DDBJ databases">
        <authorList>
            <person name="Hwang J.C."/>
        </authorList>
    </citation>
    <scope>NUCLEOTIDE SEQUENCE [LARGE SCALE GENOMIC DNA]</scope>
    <source>
        <strain evidence="2 3">IMCC35002</strain>
    </source>
</reference>
<gene>
    <name evidence="2" type="ORF">FCL42_04760</name>
</gene>
<feature type="signal peptide" evidence="1">
    <location>
        <begin position="1"/>
        <end position="22"/>
    </location>
</feature>
<feature type="chain" id="PRO_5021034346" evidence="1">
    <location>
        <begin position="23"/>
        <end position="101"/>
    </location>
</feature>
<protein>
    <submittedName>
        <fullName evidence="2">Uncharacterized protein</fullName>
    </submittedName>
</protein>
<dbReference type="Proteomes" id="UP000305675">
    <property type="component" value="Unassembled WGS sequence"/>
</dbReference>
<proteinExistence type="predicted"/>
<keyword evidence="3" id="KW-1185">Reference proteome</keyword>
<dbReference type="EMBL" id="SWCJ01000002">
    <property type="protein sequence ID" value="TKB57588.1"/>
    <property type="molecule type" value="Genomic_DNA"/>
</dbReference>
<sequence length="101" mass="11439">MMYTLNVTLVALLITASCAAFAHQGDMNRDARVVAAAERCEGIYKIGNKPLKAKRMDNLADDIRRDWRKQPAMFNAAVNQHKKWASNDLGTLKKCNAFVWR</sequence>
<dbReference type="RefSeq" id="WP_136862233.1">
    <property type="nucleotide sequence ID" value="NZ_SWCJ01000002.1"/>
</dbReference>